<sequence>MRKISSMTLGAALALGVAGVVAVAPADAQRNKKEKEEQPAQPQFKLSKGVRENVGAAQEAAGKNDFATAEAKLTAADPLAQTNDDKYVIGITKLNIAAKQNDNAKIAAAIDQVIGSGSAPAADLPTLYKNQGALAAQAKDMAKAEAAYAKLNEIDPNKPDNLVALAEIKYQNKKPQEALDALDKAVAAQKASGQPVNENWYKRGLGIAYDSKLKPETLKWSEEYVKAYPTPTSWRTALQIYRQDNPLDDNATLDLYRLARAAKALNGERDFFEYASAALDRGLPGEAEAVIDEGFNSKMVDASSKPLGEVKALASPKIAADKASLPASATRAASAADGRPAMNTADAYLGYGDYAKAAELYKLALTKGGVDASTANTRLGIALARSGQKEAAIAAFAQVTGARKPIAEYWTIWISQQA</sequence>
<evidence type="ECO:0000256" key="2">
    <source>
        <dbReference type="SAM" id="MobiDB-lite"/>
    </source>
</evidence>
<evidence type="ECO:0008006" key="6">
    <source>
        <dbReference type="Google" id="ProtNLM"/>
    </source>
</evidence>
<evidence type="ECO:0000313" key="5">
    <source>
        <dbReference type="Proteomes" id="UP000776276"/>
    </source>
</evidence>
<evidence type="ECO:0000313" key="4">
    <source>
        <dbReference type="EMBL" id="MBU3079399.1"/>
    </source>
</evidence>
<keyword evidence="1" id="KW-0802">TPR repeat</keyword>
<name>A0ABS6BMI6_9SPHN</name>
<organism evidence="4 5">
    <name type="scientific">Sphingomonas quercus</name>
    <dbReference type="NCBI Taxonomy" id="2842451"/>
    <lineage>
        <taxon>Bacteria</taxon>
        <taxon>Pseudomonadati</taxon>
        <taxon>Pseudomonadota</taxon>
        <taxon>Alphaproteobacteria</taxon>
        <taxon>Sphingomonadales</taxon>
        <taxon>Sphingomonadaceae</taxon>
        <taxon>Sphingomonas</taxon>
    </lineage>
</organism>
<proteinExistence type="predicted"/>
<evidence type="ECO:0000256" key="3">
    <source>
        <dbReference type="SAM" id="SignalP"/>
    </source>
</evidence>
<dbReference type="SMART" id="SM00028">
    <property type="entry name" value="TPR"/>
    <property type="match status" value="4"/>
</dbReference>
<comment type="caution">
    <text evidence="4">The sequence shown here is derived from an EMBL/GenBank/DDBJ whole genome shotgun (WGS) entry which is preliminary data.</text>
</comment>
<dbReference type="Proteomes" id="UP000776276">
    <property type="component" value="Unassembled WGS sequence"/>
</dbReference>
<gene>
    <name evidence="4" type="ORF">KOF26_16200</name>
</gene>
<protein>
    <recommendedName>
        <fullName evidence="6">Tetratricopeptide repeat protein</fullName>
    </recommendedName>
</protein>
<dbReference type="RefSeq" id="WP_216327542.1">
    <property type="nucleotide sequence ID" value="NZ_JAHKRT010000010.1"/>
</dbReference>
<feature type="region of interest" description="Disordered" evidence="2">
    <location>
        <begin position="27"/>
        <end position="52"/>
    </location>
</feature>
<evidence type="ECO:0000256" key="1">
    <source>
        <dbReference type="PROSITE-ProRule" id="PRU00339"/>
    </source>
</evidence>
<feature type="repeat" description="TPR" evidence="1">
    <location>
        <begin position="125"/>
        <end position="158"/>
    </location>
</feature>
<dbReference type="EMBL" id="JAHKRT010000010">
    <property type="protein sequence ID" value="MBU3079399.1"/>
    <property type="molecule type" value="Genomic_DNA"/>
</dbReference>
<dbReference type="InterPro" id="IPR019734">
    <property type="entry name" value="TPR_rpt"/>
</dbReference>
<keyword evidence="3" id="KW-0732">Signal</keyword>
<feature type="signal peptide" evidence="3">
    <location>
        <begin position="1"/>
        <end position="28"/>
    </location>
</feature>
<dbReference type="PROSITE" id="PS50005">
    <property type="entry name" value="TPR"/>
    <property type="match status" value="1"/>
</dbReference>
<keyword evidence="5" id="KW-1185">Reference proteome</keyword>
<feature type="compositionally biased region" description="Basic and acidic residues" evidence="2">
    <location>
        <begin position="29"/>
        <end position="38"/>
    </location>
</feature>
<feature type="chain" id="PRO_5047016213" description="Tetratricopeptide repeat protein" evidence="3">
    <location>
        <begin position="29"/>
        <end position="418"/>
    </location>
</feature>
<reference evidence="4 5" key="1">
    <citation type="submission" date="2021-06" db="EMBL/GenBank/DDBJ databases">
        <title>Sphingomonas sp. XMGL2, whole genome shotgun sequencing project.</title>
        <authorList>
            <person name="Zhao G."/>
            <person name="Shen L."/>
        </authorList>
    </citation>
    <scope>NUCLEOTIDE SEQUENCE [LARGE SCALE GENOMIC DNA]</scope>
    <source>
        <strain evidence="4 5">XMGL2</strain>
    </source>
</reference>
<accession>A0ABS6BMI6</accession>